<dbReference type="Proteomes" id="UP000292627">
    <property type="component" value="Unassembled WGS sequence"/>
</dbReference>
<evidence type="ECO:0000256" key="5">
    <source>
        <dbReference type="ARBA" id="ARBA00022723"/>
    </source>
</evidence>
<evidence type="ECO:0000256" key="6">
    <source>
        <dbReference type="ARBA" id="ARBA00022759"/>
    </source>
</evidence>
<organism evidence="16 17">
    <name type="scientific">Pseudoxanthomonas winnipegensis</name>
    <dbReference type="NCBI Taxonomy" id="2480810"/>
    <lineage>
        <taxon>Bacteria</taxon>
        <taxon>Pseudomonadati</taxon>
        <taxon>Pseudomonadota</taxon>
        <taxon>Gammaproteobacteria</taxon>
        <taxon>Lysobacterales</taxon>
        <taxon>Lysobacteraceae</taxon>
        <taxon>Pseudoxanthomonas</taxon>
    </lineage>
</organism>
<evidence type="ECO:0000256" key="11">
    <source>
        <dbReference type="ARBA" id="ARBA00023204"/>
    </source>
</evidence>
<protein>
    <recommendedName>
        <fullName evidence="3 15">Crossover junction endodeoxyribonuclease rusA</fullName>
        <ecNumber evidence="14 15">3.1.21.10</ecNumber>
    </recommendedName>
</protein>
<evidence type="ECO:0000256" key="7">
    <source>
        <dbReference type="ARBA" id="ARBA00022763"/>
    </source>
</evidence>
<keyword evidence="6 15" id="KW-0255">Endonuclease</keyword>
<dbReference type="GO" id="GO:0008821">
    <property type="term" value="F:crossover junction DNA endonuclease activity"/>
    <property type="evidence" value="ECO:0007669"/>
    <property type="project" value="UniProtKB-EC"/>
</dbReference>
<dbReference type="GO" id="GO:0000287">
    <property type="term" value="F:magnesium ion binding"/>
    <property type="evidence" value="ECO:0007669"/>
    <property type="project" value="InterPro"/>
</dbReference>
<dbReference type="InterPro" id="IPR016281">
    <property type="entry name" value="Endonuclease_RusA"/>
</dbReference>
<dbReference type="RefSeq" id="WP_130552880.1">
    <property type="nucleotide sequence ID" value="NZ_SHMC01000010.1"/>
</dbReference>
<comment type="function">
    <text evidence="15">Endonuclease that resolves Holliday junction intermediates made during homologous genetic recombination and DNA repair. Exhibits sequence and structure-selective cleavage of four-way DNA junctions, where it introduces symmetrical nicks in two strands of the same polarity at the 5' side of dinucleotides. Corrects the defects in genetic recombination and DNA repair associated with inactivation of ruvAB or ruvC.</text>
</comment>
<evidence type="ECO:0000256" key="9">
    <source>
        <dbReference type="ARBA" id="ARBA00022842"/>
    </source>
</evidence>
<evidence type="ECO:0000256" key="15">
    <source>
        <dbReference type="PIRNR" id="PIRNR001007"/>
    </source>
</evidence>
<reference evidence="16 17" key="1">
    <citation type="submission" date="2019-02" db="EMBL/GenBank/DDBJ databases">
        <title>WGS of Pseudoxanthomonas species novum from clinical isolates.</title>
        <authorList>
            <person name="Bernier A.-M."/>
            <person name="Bernard K."/>
            <person name="Vachon A."/>
        </authorList>
    </citation>
    <scope>NUCLEOTIDE SEQUENCE [LARGE SCALE GENOMIC DNA]</scope>
    <source>
        <strain evidence="16 17">NML171200</strain>
    </source>
</reference>
<keyword evidence="7 15" id="KW-0227">DNA damage</keyword>
<evidence type="ECO:0000256" key="10">
    <source>
        <dbReference type="ARBA" id="ARBA00023172"/>
    </source>
</evidence>
<name>A0A4Q8L4X4_9GAMM</name>
<comment type="caution">
    <text evidence="16">The sequence shown here is derived from an EMBL/GenBank/DDBJ whole genome shotgun (WGS) entry which is preliminary data.</text>
</comment>
<gene>
    <name evidence="16" type="ORF">EA660_18150</name>
</gene>
<dbReference type="OrthoDB" id="73971at2"/>
<evidence type="ECO:0000256" key="4">
    <source>
        <dbReference type="ARBA" id="ARBA00022722"/>
    </source>
</evidence>
<keyword evidence="4 15" id="KW-0540">Nuclease</keyword>
<comment type="function">
    <text evidence="12">Endonuclease that resolves Holliday junction intermediates made during homologous genetic recombination and DNA repair. Exhibits sequence and structure-selective cleavage of four-way DNA junctions, where it introduces symmetrical nicks in two strands of the same polarity at the 5' side of CC dinucleotides. Corrects the defects in genetic recombination and DNA repair associated with inactivation of RuvAB or RuvC.</text>
</comment>
<dbReference type="SUPFAM" id="SSF103084">
    <property type="entry name" value="Holliday junction resolvase RusA"/>
    <property type="match status" value="1"/>
</dbReference>
<keyword evidence="11 15" id="KW-0234">DNA repair</keyword>
<accession>A0A4Q8L4X4</accession>
<comment type="catalytic activity">
    <reaction evidence="13 15">
        <text>Endonucleolytic cleavage at a junction such as a reciprocal single-stranded crossover between two homologous DNA duplexes (Holliday junction).</text>
        <dbReference type="EC" id="3.1.21.10"/>
    </reaction>
</comment>
<evidence type="ECO:0000256" key="14">
    <source>
        <dbReference type="ARBA" id="ARBA00029488"/>
    </source>
</evidence>
<evidence type="ECO:0000256" key="12">
    <source>
        <dbReference type="ARBA" id="ARBA00024745"/>
    </source>
</evidence>
<keyword evidence="5" id="KW-0479">Metal-binding</keyword>
<comment type="subunit">
    <text evidence="2">Homodimer.</text>
</comment>
<comment type="similarity">
    <text evidence="15">Belongs to the rusA family.</text>
</comment>
<evidence type="ECO:0000313" key="17">
    <source>
        <dbReference type="Proteomes" id="UP000292627"/>
    </source>
</evidence>
<proteinExistence type="inferred from homology"/>
<dbReference type="InterPro" id="IPR008822">
    <property type="entry name" value="Endonuclease_RusA-like"/>
</dbReference>
<evidence type="ECO:0000256" key="3">
    <source>
        <dbReference type="ARBA" id="ARBA00014885"/>
    </source>
</evidence>
<dbReference type="EC" id="3.1.21.10" evidence="14 15"/>
<comment type="cofactor">
    <cofactor evidence="1">
        <name>Mg(2+)</name>
        <dbReference type="ChEBI" id="CHEBI:18420"/>
    </cofactor>
</comment>
<dbReference type="GO" id="GO:0006281">
    <property type="term" value="P:DNA repair"/>
    <property type="evidence" value="ECO:0007669"/>
    <property type="project" value="UniProtKB-KW"/>
</dbReference>
<dbReference type="PIRSF" id="PIRSF001007">
    <property type="entry name" value="RusA"/>
    <property type="match status" value="1"/>
</dbReference>
<dbReference type="InterPro" id="IPR036614">
    <property type="entry name" value="RusA-like_sf"/>
</dbReference>
<dbReference type="AlphaFoldDB" id="A0A4Q8L4X4"/>
<keyword evidence="8 15" id="KW-0378">Hydrolase</keyword>
<evidence type="ECO:0000256" key="13">
    <source>
        <dbReference type="ARBA" id="ARBA00029354"/>
    </source>
</evidence>
<evidence type="ECO:0000256" key="2">
    <source>
        <dbReference type="ARBA" id="ARBA00011738"/>
    </source>
</evidence>
<evidence type="ECO:0000313" key="16">
    <source>
        <dbReference type="EMBL" id="TAA20313.1"/>
    </source>
</evidence>
<evidence type="ECO:0000256" key="1">
    <source>
        <dbReference type="ARBA" id="ARBA00001946"/>
    </source>
</evidence>
<keyword evidence="10" id="KW-0233">DNA recombination</keyword>
<keyword evidence="9" id="KW-0460">Magnesium</keyword>
<dbReference type="Gene3D" id="3.30.1330.70">
    <property type="entry name" value="Holliday junction resolvase RusA"/>
    <property type="match status" value="1"/>
</dbReference>
<evidence type="ECO:0000256" key="8">
    <source>
        <dbReference type="ARBA" id="ARBA00022801"/>
    </source>
</evidence>
<dbReference type="EMBL" id="SHMC01000010">
    <property type="protein sequence ID" value="TAA20313.1"/>
    <property type="molecule type" value="Genomic_DNA"/>
</dbReference>
<dbReference type="Pfam" id="PF05866">
    <property type="entry name" value="RusA"/>
    <property type="match status" value="1"/>
</dbReference>
<dbReference type="GO" id="GO:0006310">
    <property type="term" value="P:DNA recombination"/>
    <property type="evidence" value="ECO:0007669"/>
    <property type="project" value="UniProtKB-KW"/>
</dbReference>
<sequence>MTKLTLPWPPSVNRYWRSFNGRVLIAAAGRRYRTDVELVMRLAGLRGVGALPVEVAIEAWLPDLRRRDIDNVLKAPLDALTHAGMWEDDSQVMALSIRKAGMDRARPRLELTIRGEGDAD</sequence>